<evidence type="ECO:0008006" key="3">
    <source>
        <dbReference type="Google" id="ProtNLM"/>
    </source>
</evidence>
<dbReference type="eggNOG" id="arCOG02990">
    <property type="taxonomic scope" value="Archaea"/>
</dbReference>
<comment type="caution">
    <text evidence="1">The sequence shown here is derived from an EMBL/GenBank/DDBJ whole genome shotgun (WGS) entry which is preliminary data.</text>
</comment>
<dbReference type="PATRIC" id="fig|1132509.6.peg.1295"/>
<dbReference type="Pfam" id="PF08905">
    <property type="entry name" value="DUF1850"/>
    <property type="match status" value="1"/>
</dbReference>
<keyword evidence="2" id="KW-1185">Reference proteome</keyword>
<reference evidence="1 2" key="1">
    <citation type="journal article" date="2014" name="PLoS Genet.">
        <title>Phylogenetically driven sequencing of extremely halophilic archaea reveals strategies for static and dynamic osmo-response.</title>
        <authorList>
            <person name="Becker E.A."/>
            <person name="Seitzer P.M."/>
            <person name="Tritt A."/>
            <person name="Larsen D."/>
            <person name="Krusor M."/>
            <person name="Yao A.I."/>
            <person name="Wu D."/>
            <person name="Madern D."/>
            <person name="Eisen J.A."/>
            <person name="Darling A.E."/>
            <person name="Facciotti M.T."/>
        </authorList>
    </citation>
    <scope>NUCLEOTIDE SEQUENCE [LARGE SCALE GENOMIC DNA]</scope>
    <source>
        <strain evidence="1 2">100A6</strain>
    </source>
</reference>
<organism evidence="1 2">
    <name type="scientific">Halococcus hamelinensis 100A6</name>
    <dbReference type="NCBI Taxonomy" id="1132509"/>
    <lineage>
        <taxon>Archaea</taxon>
        <taxon>Methanobacteriati</taxon>
        <taxon>Methanobacteriota</taxon>
        <taxon>Stenosarchaea group</taxon>
        <taxon>Halobacteria</taxon>
        <taxon>Halobacteriales</taxon>
        <taxon>Halococcaceae</taxon>
        <taxon>Halococcus</taxon>
    </lineage>
</organism>
<dbReference type="Proteomes" id="UP000011566">
    <property type="component" value="Unassembled WGS sequence"/>
</dbReference>
<evidence type="ECO:0000313" key="1">
    <source>
        <dbReference type="EMBL" id="EMA39714.1"/>
    </source>
</evidence>
<gene>
    <name evidence="1" type="ORF">C447_05642</name>
</gene>
<dbReference type="RefSeq" id="WP_007691717.1">
    <property type="nucleotide sequence ID" value="NZ_AJRK01000082.1"/>
</dbReference>
<protein>
    <recommendedName>
        <fullName evidence="3">DUF1850 domain-containing protein</fullName>
    </recommendedName>
</protein>
<evidence type="ECO:0000313" key="2">
    <source>
        <dbReference type="Proteomes" id="UP000011566"/>
    </source>
</evidence>
<dbReference type="OrthoDB" id="212141at2157"/>
<dbReference type="AlphaFoldDB" id="M0M510"/>
<dbReference type="InterPro" id="IPR014451">
    <property type="entry name" value="UCP008455"/>
</dbReference>
<dbReference type="InterPro" id="IPR015001">
    <property type="entry name" value="DUF1850"/>
</dbReference>
<accession>M0M510</accession>
<sequence length="169" mass="18494">MTDRRVKRAVGLAVVAIAAVAAVTAVAAATPGGNVLVVADADTGEHLLTAPVEEGTPVMLNYTHSVEKTPVHDIYRVHNGSLEMTRMEFQSYGWGLPARENVTREGEWFVFDPPGTYEELYVEPGSVAGHRLRVGDRHYDLVALSDGEGVRLSIEQRSMLTTTLDEFNR</sequence>
<proteinExistence type="predicted"/>
<dbReference type="PIRSF" id="PIRSF008455">
    <property type="entry name" value="UCP008455"/>
    <property type="match status" value="1"/>
</dbReference>
<dbReference type="EMBL" id="AOMB01000015">
    <property type="protein sequence ID" value="EMA39714.1"/>
    <property type="molecule type" value="Genomic_DNA"/>
</dbReference>
<name>M0M510_9EURY</name>